<gene>
    <name evidence="1" type="ORF">MOO44_01820</name>
</gene>
<evidence type="ECO:0000313" key="2">
    <source>
        <dbReference type="Proteomes" id="UP000831181"/>
    </source>
</evidence>
<protein>
    <submittedName>
        <fullName evidence="1">Uncharacterized protein</fullName>
    </submittedName>
</protein>
<dbReference type="RefSeq" id="WP_260116739.1">
    <property type="nucleotide sequence ID" value="NZ_CP093361.1"/>
</dbReference>
<organism evidence="1 2">
    <name type="scientific">Nicoliella spurrieriana</name>
    <dbReference type="NCBI Taxonomy" id="2925830"/>
    <lineage>
        <taxon>Bacteria</taxon>
        <taxon>Bacillati</taxon>
        <taxon>Bacillota</taxon>
        <taxon>Bacilli</taxon>
        <taxon>Lactobacillales</taxon>
        <taxon>Lactobacillaceae</taxon>
        <taxon>Nicoliella</taxon>
    </lineage>
</organism>
<proteinExistence type="predicted"/>
<dbReference type="EMBL" id="CP093361">
    <property type="protein sequence ID" value="UQS86939.1"/>
    <property type="molecule type" value="Genomic_DNA"/>
</dbReference>
<reference evidence="1" key="1">
    <citation type="journal article" date="2022" name="Int. J. Syst. Evol. Microbiol.">
        <title>Apilactobacillus apisilvae sp. nov., Nicolia spurrieriana gen. nov. sp. nov., Bombilactobacillus folatiphilus sp. nov. and Bombilactobacillus thymidiniphilus sp. nov., four new lactic acid bacterial isolates from stingless bees Tetragonula carbonaria and Austroplebeia australis.</title>
        <authorList>
            <person name="Oliphant S.A."/>
            <person name="Watson-Haigh N.S."/>
            <person name="Sumby K.M."/>
            <person name="Gardner J."/>
            <person name="Groom S."/>
            <person name="Jiranek V."/>
        </authorList>
    </citation>
    <scope>NUCLEOTIDE SEQUENCE</scope>
    <source>
        <strain evidence="1">SGEP1_A5</strain>
    </source>
</reference>
<accession>A0A976X5R4</accession>
<keyword evidence="2" id="KW-1185">Reference proteome</keyword>
<dbReference type="KEGG" id="lbe:MOO44_01820"/>
<dbReference type="AlphaFoldDB" id="A0A976X5R4"/>
<dbReference type="Proteomes" id="UP000831181">
    <property type="component" value="Chromosome"/>
</dbReference>
<sequence length="162" mass="18527">MRKKQLHFTDQVEFNVIVKQVQKRLKGLVESIHGTFYQDLKSGVIDLTIWNELDDQFAFQESLSIRAAADLILLTDNGDAHTVIDDIYRERNGHSIDPIITNRIYQEAIAQYERTSGTKPVVSKDTMVPEITFPFKSLSEINGALEQMNLVYLILVRTTSQI</sequence>
<name>A0A976X5R4_9LACO</name>
<evidence type="ECO:0000313" key="1">
    <source>
        <dbReference type="EMBL" id="UQS86939.1"/>
    </source>
</evidence>